<sequence>MVVGAAKPLLSVVGNAQALASLPGFALFTEIVTEFVRTGVEATYYNAVRLAERLCRESAEVASRGQEEVGEPLLLDALLLKCAVHARFATTASFNEAATIATTEMLPAAMKALSGGPRFQKTRLLLSRSDVVAAPYREHHRRLLRVVVPLLAAVGLLQHNCVNAAATVLTSVRDLVLFLSPYGTHLFAALQQQANVGMERSTSFFRCVHCRHIER</sequence>
<accession>A0A0S4IYA5</accession>
<reference evidence="2" key="1">
    <citation type="submission" date="2015-09" db="EMBL/GenBank/DDBJ databases">
        <authorList>
            <consortium name="Pathogen Informatics"/>
        </authorList>
    </citation>
    <scope>NUCLEOTIDE SEQUENCE [LARGE SCALE GENOMIC DNA]</scope>
    <source>
        <strain evidence="2">Lake Konstanz</strain>
    </source>
</reference>
<dbReference type="EMBL" id="CYKH01000681">
    <property type="protein sequence ID" value="CUG16902.1"/>
    <property type="molecule type" value="Genomic_DNA"/>
</dbReference>
<evidence type="ECO:0000313" key="1">
    <source>
        <dbReference type="EMBL" id="CUG16902.1"/>
    </source>
</evidence>
<evidence type="ECO:0000313" key="2">
    <source>
        <dbReference type="Proteomes" id="UP000051952"/>
    </source>
</evidence>
<proteinExistence type="predicted"/>
<keyword evidence="2" id="KW-1185">Reference proteome</keyword>
<protein>
    <submittedName>
        <fullName evidence="1">Uncharacterized protein</fullName>
    </submittedName>
</protein>
<name>A0A0S4IYA5_BODSA</name>
<dbReference type="VEuPathDB" id="TriTrypDB:BSAL_05100"/>
<organism evidence="1 2">
    <name type="scientific">Bodo saltans</name>
    <name type="common">Flagellated protozoan</name>
    <dbReference type="NCBI Taxonomy" id="75058"/>
    <lineage>
        <taxon>Eukaryota</taxon>
        <taxon>Discoba</taxon>
        <taxon>Euglenozoa</taxon>
        <taxon>Kinetoplastea</taxon>
        <taxon>Metakinetoplastina</taxon>
        <taxon>Eubodonida</taxon>
        <taxon>Bodonidae</taxon>
        <taxon>Bodo</taxon>
    </lineage>
</organism>
<dbReference type="Proteomes" id="UP000051952">
    <property type="component" value="Unassembled WGS sequence"/>
</dbReference>
<dbReference type="AlphaFoldDB" id="A0A0S4IYA5"/>
<gene>
    <name evidence="1" type="ORF">BSAL_05100</name>
</gene>